<feature type="compositionally biased region" description="Acidic residues" evidence="5">
    <location>
        <begin position="129"/>
        <end position="141"/>
    </location>
</feature>
<feature type="compositionally biased region" description="Basic and acidic residues" evidence="5">
    <location>
        <begin position="1"/>
        <end position="11"/>
    </location>
</feature>
<comment type="caution">
    <text evidence="8">The sequence shown here is derived from an EMBL/GenBank/DDBJ whole genome shotgun (WGS) entry which is preliminary data.</text>
</comment>
<feature type="domain" description="PHD-type" evidence="6">
    <location>
        <begin position="571"/>
        <end position="620"/>
    </location>
</feature>
<dbReference type="PROSITE" id="PS50089">
    <property type="entry name" value="ZF_RING_2"/>
    <property type="match status" value="1"/>
</dbReference>
<feature type="compositionally biased region" description="Polar residues" evidence="5">
    <location>
        <begin position="368"/>
        <end position="378"/>
    </location>
</feature>
<feature type="region of interest" description="Disordered" evidence="5">
    <location>
        <begin position="1"/>
        <end position="404"/>
    </location>
</feature>
<evidence type="ECO:0000313" key="8">
    <source>
        <dbReference type="EMBL" id="KAG5525416.1"/>
    </source>
</evidence>
<feature type="compositionally biased region" description="Acidic residues" evidence="5">
    <location>
        <begin position="216"/>
        <end position="228"/>
    </location>
</feature>
<dbReference type="InterPro" id="IPR011011">
    <property type="entry name" value="Znf_FYVE_PHD"/>
</dbReference>
<feature type="compositionally biased region" description="Acidic residues" evidence="5">
    <location>
        <begin position="192"/>
        <end position="204"/>
    </location>
</feature>
<dbReference type="SUPFAM" id="SSF57903">
    <property type="entry name" value="FYVE/PHD zinc finger"/>
    <property type="match status" value="1"/>
</dbReference>
<keyword evidence="3" id="KW-0862">Zinc</keyword>
<dbReference type="SMART" id="SM00184">
    <property type="entry name" value="RING"/>
    <property type="match status" value="1"/>
</dbReference>
<evidence type="ECO:0000256" key="3">
    <source>
        <dbReference type="ARBA" id="ARBA00022833"/>
    </source>
</evidence>
<sequence>MGKGGKVESKQHRNRRGRSKEGSDESDEDYTVGEDEEFHDSEEYCSLAGEESEESLGDFEEEEEEEEEEEPKVSKIGRSKGEKAFPDRRKIEVGKAFKKTRTKVEDDEDFEVEEYDDDEAHKKRLPKIEDDEDFEVEECDNDWARKKRRSKVEDDEDFEVEDYEIGRSKGQKVFPDQNEVGKARKKRRAKVEDEEDFEVEEYEDNGARKKRRPKAEDDEDFEVEEYEDNGARKNKRPKLEDDEDFEVQDYDDDDDDDEDEEEEEEEEEEEGQFAQKRRASYRVKDDEDLEDEDFDDDDDDDDEEFAPDDIDLDNEDELKVRKKNKKVGRRPLWENGHVKKRKRKRSSRLMEKPIRKNRTKNLGLQRKSAATNGGTFTGKNPVVKERSKKSSGRRRRKFMADPDSDFTCSGSSDYEYSVSEEEREQVREASTFCRDLTISLRNPSSTKRIQEGVSGQQRKRSGRKGKEKLEEVKIEVGKQVCGICLSEEGKTTVRGTLNCCTHYFCFGCIMEWSKVESRCPLCKQRFVTISKPARSNAAFDLRTVVVQVPERDQVYQPSEEELRGYLDPYESVICTECHQGGEDAFMLLCDICDSPAHTFCIGLGREVPEGNWYCEGCRPIALSYSNPQAPNLTPEQRTYNNPPNRSIPDLNVREAIDLNSEYVPESPSTQSTGVFLSPRHPVGDSQAGSPVSGVGVSTLSQRRRFLQLHHVLNNRFVSRTNWASAASSGSNILGSQIEPERLPSQQTISQRILPGNFTASAQRFPLSWATSSRSRDQQFRGRTSTSGGGSVNRMIQAGLSGMSSGINSRSGYEQLHPCSTSRSSIAEDSMAPYGYREVSHFTSGGGSVNRMIQAGLSGMSSGINSRSGYEQLHPCSTSRSSIVEDSMAPYGYREVSHFNAEKEQVRSMVRSHLKSLSIEMGLGDSTFKDIARYSTHTILAACGLQHRGSHVYPVQPPSICDHVDEIARGEISLMKGFCSSCFDSFVMYVVREITNTSVRD</sequence>
<feature type="compositionally biased region" description="Acidic residues" evidence="5">
    <location>
        <begin position="153"/>
        <end position="163"/>
    </location>
</feature>
<feature type="region of interest" description="Disordered" evidence="5">
    <location>
        <begin position="768"/>
        <end position="792"/>
    </location>
</feature>
<dbReference type="SMART" id="SM00249">
    <property type="entry name" value="PHD"/>
    <property type="match status" value="1"/>
</dbReference>
<feature type="compositionally biased region" description="Basic residues" evidence="5">
    <location>
        <begin position="457"/>
        <end position="466"/>
    </location>
</feature>
<dbReference type="InterPro" id="IPR058746">
    <property type="entry name" value="Znf_RING-type_Topors"/>
</dbReference>
<dbReference type="SUPFAM" id="SSF57850">
    <property type="entry name" value="RING/U-box"/>
    <property type="match status" value="1"/>
</dbReference>
<evidence type="ECO:0000256" key="5">
    <source>
        <dbReference type="SAM" id="MobiDB-lite"/>
    </source>
</evidence>
<dbReference type="Pfam" id="PF13639">
    <property type="entry name" value="zf-RING_2"/>
    <property type="match status" value="1"/>
</dbReference>
<dbReference type="EMBL" id="JACTNZ010000011">
    <property type="protein sequence ID" value="KAG5525417.1"/>
    <property type="molecule type" value="Genomic_DNA"/>
</dbReference>
<keyword evidence="2 4" id="KW-0863">Zinc-finger</keyword>
<evidence type="ECO:0000313" key="9">
    <source>
        <dbReference type="Proteomes" id="UP000823749"/>
    </source>
</evidence>
<dbReference type="EMBL" id="JACTNZ010000011">
    <property type="protein sequence ID" value="KAG5525418.1"/>
    <property type="molecule type" value="Genomic_DNA"/>
</dbReference>
<evidence type="ECO:0000256" key="2">
    <source>
        <dbReference type="ARBA" id="ARBA00022771"/>
    </source>
</evidence>
<dbReference type="AlphaFoldDB" id="A0AAV6I9N1"/>
<feature type="region of interest" description="Disordered" evidence="5">
    <location>
        <begin position="444"/>
        <end position="468"/>
    </location>
</feature>
<dbReference type="PROSITE" id="PS50016">
    <property type="entry name" value="ZF_PHD_2"/>
    <property type="match status" value="1"/>
</dbReference>
<name>A0AAV6I9N1_9ERIC</name>
<feature type="compositionally biased region" description="Basic and acidic residues" evidence="5">
    <location>
        <begin position="79"/>
        <end position="95"/>
    </location>
</feature>
<dbReference type="PROSITE" id="PS00518">
    <property type="entry name" value="ZF_RING_1"/>
    <property type="match status" value="1"/>
</dbReference>
<dbReference type="InterPro" id="IPR001965">
    <property type="entry name" value="Znf_PHD"/>
</dbReference>
<dbReference type="InterPro" id="IPR017907">
    <property type="entry name" value="Znf_RING_CS"/>
</dbReference>
<evidence type="ECO:0000256" key="4">
    <source>
        <dbReference type="PROSITE-ProRule" id="PRU00175"/>
    </source>
</evidence>
<keyword evidence="9" id="KW-1185">Reference proteome</keyword>
<feature type="compositionally biased region" description="Acidic residues" evidence="5">
    <location>
        <begin position="286"/>
        <end position="316"/>
    </location>
</feature>
<keyword evidence="1" id="KW-0479">Metal-binding</keyword>
<feature type="domain" description="RING-type" evidence="7">
    <location>
        <begin position="481"/>
        <end position="523"/>
    </location>
</feature>
<gene>
    <name evidence="8" type="ORF">RHGRI_031917</name>
</gene>
<dbReference type="Gene3D" id="3.30.40.10">
    <property type="entry name" value="Zinc/RING finger domain, C3HC4 (zinc finger)"/>
    <property type="match status" value="2"/>
</dbReference>
<feature type="compositionally biased region" description="Acidic residues" evidence="5">
    <location>
        <begin position="105"/>
        <end position="118"/>
    </location>
</feature>
<evidence type="ECO:0000256" key="1">
    <source>
        <dbReference type="ARBA" id="ARBA00022723"/>
    </source>
</evidence>
<evidence type="ECO:0000259" key="7">
    <source>
        <dbReference type="PROSITE" id="PS50089"/>
    </source>
</evidence>
<protein>
    <submittedName>
        <fullName evidence="8">Uncharacterized protein</fullName>
    </submittedName>
</protein>
<proteinExistence type="predicted"/>
<dbReference type="PANTHER" id="PTHR47177">
    <property type="entry name" value="F18C1.6 PROTEIN"/>
    <property type="match status" value="1"/>
</dbReference>
<feature type="compositionally biased region" description="Acidic residues" evidence="5">
    <location>
        <begin position="50"/>
        <end position="70"/>
    </location>
</feature>
<feature type="compositionally biased region" description="Basic residues" evidence="5">
    <location>
        <begin position="386"/>
        <end position="397"/>
    </location>
</feature>
<feature type="compositionally biased region" description="Basic residues" evidence="5">
    <location>
        <begin position="338"/>
        <end position="347"/>
    </location>
</feature>
<dbReference type="PANTHER" id="PTHR47177:SF3">
    <property type="entry name" value="F18C1.6 PROTEIN"/>
    <property type="match status" value="1"/>
</dbReference>
<dbReference type="Proteomes" id="UP000823749">
    <property type="component" value="Chromosome 11"/>
</dbReference>
<feature type="compositionally biased region" description="Acidic residues" evidence="5">
    <location>
        <begin position="240"/>
        <end position="271"/>
    </location>
</feature>
<evidence type="ECO:0000259" key="6">
    <source>
        <dbReference type="PROSITE" id="PS50016"/>
    </source>
</evidence>
<feature type="compositionally biased region" description="Basic residues" evidence="5">
    <location>
        <begin position="320"/>
        <end position="329"/>
    </location>
</feature>
<dbReference type="InterPro" id="IPR001841">
    <property type="entry name" value="Znf_RING"/>
</dbReference>
<accession>A0AAV6I9N1</accession>
<dbReference type="EMBL" id="JACTNZ010000011">
    <property type="protein sequence ID" value="KAG5525415.1"/>
    <property type="molecule type" value="Genomic_DNA"/>
</dbReference>
<dbReference type="Pfam" id="PF00628">
    <property type="entry name" value="PHD"/>
    <property type="match status" value="1"/>
</dbReference>
<dbReference type="GO" id="GO:0008270">
    <property type="term" value="F:zinc ion binding"/>
    <property type="evidence" value="ECO:0007669"/>
    <property type="project" value="UniProtKB-KW"/>
</dbReference>
<reference evidence="8" key="1">
    <citation type="submission" date="2020-08" db="EMBL/GenBank/DDBJ databases">
        <title>Plant Genome Project.</title>
        <authorList>
            <person name="Zhang R.-G."/>
        </authorList>
    </citation>
    <scope>NUCLEOTIDE SEQUENCE</scope>
    <source>
        <strain evidence="8">WSP0</strain>
        <tissue evidence="8">Leaf</tissue>
    </source>
</reference>
<dbReference type="InterPro" id="IPR013083">
    <property type="entry name" value="Znf_RING/FYVE/PHD"/>
</dbReference>
<dbReference type="InterPro" id="IPR019787">
    <property type="entry name" value="Znf_PHD-finger"/>
</dbReference>
<dbReference type="CDD" id="cd16574">
    <property type="entry name" value="RING-HC_Topors"/>
    <property type="match status" value="1"/>
</dbReference>
<dbReference type="EMBL" id="JACTNZ010000011">
    <property type="protein sequence ID" value="KAG5525416.1"/>
    <property type="molecule type" value="Genomic_DNA"/>
</dbReference>
<feature type="compositionally biased region" description="Acidic residues" evidence="5">
    <location>
        <begin position="24"/>
        <end position="40"/>
    </location>
</feature>
<organism evidence="8 9">
    <name type="scientific">Rhododendron griersonianum</name>
    <dbReference type="NCBI Taxonomy" id="479676"/>
    <lineage>
        <taxon>Eukaryota</taxon>
        <taxon>Viridiplantae</taxon>
        <taxon>Streptophyta</taxon>
        <taxon>Embryophyta</taxon>
        <taxon>Tracheophyta</taxon>
        <taxon>Spermatophyta</taxon>
        <taxon>Magnoliopsida</taxon>
        <taxon>eudicotyledons</taxon>
        <taxon>Gunneridae</taxon>
        <taxon>Pentapetalae</taxon>
        <taxon>asterids</taxon>
        <taxon>Ericales</taxon>
        <taxon>Ericaceae</taxon>
        <taxon>Ericoideae</taxon>
        <taxon>Rhodoreae</taxon>
        <taxon>Rhododendron</taxon>
    </lineage>
</organism>